<dbReference type="Proteomes" id="UP001335737">
    <property type="component" value="Unassembled WGS sequence"/>
</dbReference>
<dbReference type="RefSeq" id="WP_327605928.1">
    <property type="nucleotide sequence ID" value="NZ_JARZFX010000001.1"/>
</dbReference>
<sequence length="81" mass="9535">MNAFSRNMLERHWQRYHEIINGQEALKEKRLVVLKRDLEQTYDIPVLALADEAFIRDNPEVMKLYADVTEHVVGVLIGRLD</sequence>
<dbReference type="EMBL" id="JARZFX010000001">
    <property type="protein sequence ID" value="MEC5422361.1"/>
    <property type="molecule type" value="Genomic_DNA"/>
</dbReference>
<protein>
    <submittedName>
        <fullName evidence="1">Uncharacterized protein</fullName>
    </submittedName>
</protein>
<name>A0ABU6KAJ8_9BACI</name>
<gene>
    <name evidence="1" type="ORF">QGM71_02505</name>
</gene>
<reference evidence="1 2" key="1">
    <citation type="journal article" date="2024" name="Int. J. Syst. Evol. Microbiol.">
        <title>Virgibacillus tibetensis sp. nov., isolated from salt lake on the Tibetan Plateau of China.</title>
        <authorList>
            <person name="Phurbu D."/>
            <person name="Liu Z.-X."/>
            <person name="Wang R."/>
            <person name="Zheng Y.-Y."/>
            <person name="Liu H.-C."/>
            <person name="Zhou Y.-G."/>
            <person name="Yu Y.-J."/>
            <person name="Li A.-H."/>
        </authorList>
    </citation>
    <scope>NUCLEOTIDE SEQUENCE [LARGE SCALE GENOMIC DNA]</scope>
    <source>
        <strain evidence="1 2">C22-A2</strain>
    </source>
</reference>
<comment type="caution">
    <text evidence="1">The sequence shown here is derived from an EMBL/GenBank/DDBJ whole genome shotgun (WGS) entry which is preliminary data.</text>
</comment>
<proteinExistence type="predicted"/>
<evidence type="ECO:0000313" key="1">
    <source>
        <dbReference type="EMBL" id="MEC5422361.1"/>
    </source>
</evidence>
<evidence type="ECO:0000313" key="2">
    <source>
        <dbReference type="Proteomes" id="UP001335737"/>
    </source>
</evidence>
<organism evidence="1 2">
    <name type="scientific">Virgibacillus tibetensis</name>
    <dbReference type="NCBI Taxonomy" id="3042313"/>
    <lineage>
        <taxon>Bacteria</taxon>
        <taxon>Bacillati</taxon>
        <taxon>Bacillota</taxon>
        <taxon>Bacilli</taxon>
        <taxon>Bacillales</taxon>
        <taxon>Bacillaceae</taxon>
        <taxon>Virgibacillus</taxon>
    </lineage>
</organism>
<accession>A0ABU6KAJ8</accession>
<keyword evidence="2" id="KW-1185">Reference proteome</keyword>